<keyword evidence="2" id="KW-1185">Reference proteome</keyword>
<gene>
    <name evidence="1" type="ORF">M3202_17015</name>
</gene>
<organism evidence="1 2">
    <name type="scientific">Halalkalibacter oceani</name>
    <dbReference type="NCBI Taxonomy" id="1653776"/>
    <lineage>
        <taxon>Bacteria</taxon>
        <taxon>Bacillati</taxon>
        <taxon>Bacillota</taxon>
        <taxon>Bacilli</taxon>
        <taxon>Bacillales</taxon>
        <taxon>Bacillaceae</taxon>
        <taxon>Halalkalibacter</taxon>
    </lineage>
</organism>
<sequence>MPVKKSMIIRLGDTCVLCKQQMEDGIHLCEVHVCEECERKLVDVNVDDQTYPLYVEKLRQLSLERFL</sequence>
<comment type="caution">
    <text evidence="1">The sequence shown here is derived from an EMBL/GenBank/DDBJ whole genome shotgun (WGS) entry which is preliminary data.</text>
</comment>
<dbReference type="Pfam" id="PF10764">
    <property type="entry name" value="Gin"/>
    <property type="match status" value="1"/>
</dbReference>
<reference evidence="1" key="1">
    <citation type="submission" date="2022-05" db="EMBL/GenBank/DDBJ databases">
        <title>Comparative Genomics of Spacecraft Associated Microbes.</title>
        <authorList>
            <person name="Tran M.T."/>
            <person name="Wright A."/>
            <person name="Seuylemezian A."/>
            <person name="Eisen J."/>
            <person name="Coil D."/>
        </authorList>
    </citation>
    <scope>NUCLEOTIDE SEQUENCE</scope>
    <source>
        <strain evidence="1">214.1.1</strain>
    </source>
</reference>
<dbReference type="RefSeq" id="WP_251224471.1">
    <property type="nucleotide sequence ID" value="NZ_JAMBOL010000021.1"/>
</dbReference>
<accession>A0A9X2DRL7</accession>
<evidence type="ECO:0000313" key="2">
    <source>
        <dbReference type="Proteomes" id="UP001139179"/>
    </source>
</evidence>
<dbReference type="InterPro" id="IPR019700">
    <property type="entry name" value="Sigma-G_inhibitor_Gin"/>
</dbReference>
<dbReference type="AlphaFoldDB" id="A0A9X2DRL7"/>
<dbReference type="Proteomes" id="UP001139179">
    <property type="component" value="Unassembled WGS sequence"/>
</dbReference>
<evidence type="ECO:0000313" key="1">
    <source>
        <dbReference type="EMBL" id="MCM3715764.1"/>
    </source>
</evidence>
<proteinExistence type="predicted"/>
<protein>
    <submittedName>
        <fullName evidence="1">Sigma factor G inhibitor Gin</fullName>
    </submittedName>
</protein>
<name>A0A9X2DRL7_9BACI</name>
<dbReference type="EMBL" id="JAMBOL010000021">
    <property type="protein sequence ID" value="MCM3715764.1"/>
    <property type="molecule type" value="Genomic_DNA"/>
</dbReference>